<feature type="domain" description="FMN hydroxy acid dehydrogenase" evidence="6">
    <location>
        <begin position="42"/>
        <end position="380"/>
    </location>
</feature>
<evidence type="ECO:0000259" key="6">
    <source>
        <dbReference type="PROSITE" id="PS51349"/>
    </source>
</evidence>
<dbReference type="Proteomes" id="UP000567885">
    <property type="component" value="Unassembled WGS sequence"/>
</dbReference>
<dbReference type="PROSITE" id="PS00557">
    <property type="entry name" value="FMN_HYDROXY_ACID_DH_1"/>
    <property type="match status" value="1"/>
</dbReference>
<proteinExistence type="inferred from homology"/>
<dbReference type="PIRSF" id="PIRSF000138">
    <property type="entry name" value="Al-hdrx_acd_dh"/>
    <property type="match status" value="1"/>
</dbReference>
<keyword evidence="8" id="KW-1185">Reference proteome</keyword>
<dbReference type="PANTHER" id="PTHR10578">
    <property type="entry name" value="S -2-HYDROXY-ACID OXIDASE-RELATED"/>
    <property type="match status" value="1"/>
</dbReference>
<dbReference type="InterPro" id="IPR008259">
    <property type="entry name" value="FMN_hydac_DH_AS"/>
</dbReference>
<feature type="binding site" evidence="5">
    <location>
        <position position="276"/>
    </location>
    <ligand>
        <name>glyoxylate</name>
        <dbReference type="ChEBI" id="CHEBI:36655"/>
    </ligand>
</feature>
<evidence type="ECO:0000256" key="1">
    <source>
        <dbReference type="ARBA" id="ARBA00001917"/>
    </source>
</evidence>
<comment type="similarity">
    <text evidence="3">Belongs to the FMN-dependent alpha-hydroxy acid dehydrogenase family.</text>
</comment>
<comment type="caution">
    <text evidence="7">The sequence shown here is derived from an EMBL/GenBank/DDBJ whole genome shotgun (WGS) entry which is preliminary data.</text>
</comment>
<protein>
    <submittedName>
        <fullName evidence="7">Putative CYB2-lactate dehydrogenase cytochrome b2</fullName>
    </submittedName>
</protein>
<feature type="binding site" evidence="5">
    <location>
        <position position="68"/>
    </location>
    <ligand>
        <name>glyoxylate</name>
        <dbReference type="ChEBI" id="CHEBI:36655"/>
    </ligand>
</feature>
<dbReference type="Gene3D" id="3.20.20.70">
    <property type="entry name" value="Aldolase class I"/>
    <property type="match status" value="2"/>
</dbReference>
<sequence>MRSQIFASALISGAMAARPFLEQPDTGLQLALGEDFPKGKLPKLEQMIGLPDFEWAAENYLPIENYTYYRNGAAGEWSYRNNLEVFQRYRFKPRTMVDITNVENTLPTTILGHNFSAPFFISPCAKGGNAHPDAEINFVKGAAYGDILYMPALYASLTIEEIHKAKAEGQVVFQQLYLSSNDTETQQLLDRSEKAGADAIIFTIDSAADGNRHRASRFGVGSADSDYSYITWDYYKKLQKMTKLPVVLKGIGSAADAKLAVQHGAPAIILSNHGGRQLDGSPSGLEVALEIHQEAPEVFKKIEVLADGGVRYGADVLKLLSLGVKAVGLGRPFMYSNVYGVDGVKKVIDILKHEISIDAANLGVPDLHKINPSYVKWQYNNWGQ</sequence>
<dbReference type="InterPro" id="IPR037458">
    <property type="entry name" value="L-MDH/L-LDH_FMN-bd"/>
</dbReference>
<feature type="binding site" evidence="5">
    <location>
        <position position="203"/>
    </location>
    <ligand>
        <name>FMN</name>
        <dbReference type="ChEBI" id="CHEBI:58210"/>
    </ligand>
</feature>
<feature type="active site" description="Proton acceptor" evidence="4">
    <location>
        <position position="273"/>
    </location>
</feature>
<dbReference type="InterPro" id="IPR012133">
    <property type="entry name" value="Alpha-hydoxy_acid_DH_FMN"/>
</dbReference>
<dbReference type="InterPro" id="IPR000262">
    <property type="entry name" value="FMN-dep_DH"/>
</dbReference>
<dbReference type="AlphaFoldDB" id="A0A8H5WW44"/>
<dbReference type="SUPFAM" id="SSF51395">
    <property type="entry name" value="FMN-linked oxidoreductases"/>
    <property type="match status" value="1"/>
</dbReference>
<dbReference type="GO" id="GO:0010181">
    <property type="term" value="F:FMN binding"/>
    <property type="evidence" value="ECO:0007669"/>
    <property type="project" value="InterPro"/>
</dbReference>
<dbReference type="InterPro" id="IPR037396">
    <property type="entry name" value="FMN_HAD"/>
</dbReference>
<dbReference type="CDD" id="cd02922">
    <property type="entry name" value="FCB2_FMN"/>
    <property type="match status" value="1"/>
</dbReference>
<organism evidence="7 8">
    <name type="scientific">Fusarium heterosporum</name>
    <dbReference type="NCBI Taxonomy" id="42747"/>
    <lineage>
        <taxon>Eukaryota</taxon>
        <taxon>Fungi</taxon>
        <taxon>Dikarya</taxon>
        <taxon>Ascomycota</taxon>
        <taxon>Pezizomycotina</taxon>
        <taxon>Sordariomycetes</taxon>
        <taxon>Hypocreomycetidae</taxon>
        <taxon>Hypocreales</taxon>
        <taxon>Nectriaceae</taxon>
        <taxon>Fusarium</taxon>
        <taxon>Fusarium heterosporum species complex</taxon>
    </lineage>
</organism>
<evidence type="ECO:0000256" key="3">
    <source>
        <dbReference type="ARBA" id="ARBA00024042"/>
    </source>
</evidence>
<feature type="binding site" evidence="5">
    <location>
        <position position="177"/>
    </location>
    <ligand>
        <name>glyoxylate</name>
        <dbReference type="ChEBI" id="CHEBI:36655"/>
    </ligand>
</feature>
<evidence type="ECO:0000256" key="4">
    <source>
        <dbReference type="PIRSR" id="PIRSR000138-1"/>
    </source>
</evidence>
<keyword evidence="5" id="KW-0285">Flavoprotein</keyword>
<keyword evidence="5" id="KW-0288">FMN</keyword>
<dbReference type="Pfam" id="PF01070">
    <property type="entry name" value="FMN_dh"/>
    <property type="match status" value="2"/>
</dbReference>
<feature type="binding site" evidence="5">
    <location>
        <begin position="123"/>
        <end position="125"/>
    </location>
    <ligand>
        <name>FMN</name>
        <dbReference type="ChEBI" id="CHEBI:58210"/>
    </ligand>
</feature>
<dbReference type="GO" id="GO:0016491">
    <property type="term" value="F:oxidoreductase activity"/>
    <property type="evidence" value="ECO:0007669"/>
    <property type="project" value="UniProtKB-KW"/>
</dbReference>
<evidence type="ECO:0000313" key="7">
    <source>
        <dbReference type="EMBL" id="KAF5672423.1"/>
    </source>
</evidence>
<feature type="binding site" evidence="5">
    <location>
        <position position="273"/>
    </location>
    <ligand>
        <name>glyoxylate</name>
        <dbReference type="ChEBI" id="CHEBI:36655"/>
    </ligand>
</feature>
<comment type="cofactor">
    <cofactor evidence="1">
        <name>FMN</name>
        <dbReference type="ChEBI" id="CHEBI:58210"/>
    </cofactor>
</comment>
<reference evidence="7 8" key="1">
    <citation type="submission" date="2020-05" db="EMBL/GenBank/DDBJ databases">
        <title>Identification and distribution of gene clusters putatively required for synthesis of sphingolipid metabolism inhibitors in phylogenetically diverse species of the filamentous fungus Fusarium.</title>
        <authorList>
            <person name="Kim H.-S."/>
            <person name="Busman M."/>
            <person name="Brown D.W."/>
            <person name="Divon H."/>
            <person name="Uhlig S."/>
            <person name="Proctor R.H."/>
        </authorList>
    </citation>
    <scope>NUCLEOTIDE SEQUENCE [LARGE SCALE GENOMIC DNA]</scope>
    <source>
        <strain evidence="7 8">NRRL 20693</strain>
    </source>
</reference>
<dbReference type="OrthoDB" id="1925334at2759"/>
<evidence type="ECO:0000256" key="2">
    <source>
        <dbReference type="ARBA" id="ARBA00023002"/>
    </source>
</evidence>
<accession>A0A8H5WW44</accession>
<feature type="binding site" evidence="5">
    <location>
        <begin position="330"/>
        <end position="331"/>
    </location>
    <ligand>
        <name>FMN</name>
        <dbReference type="ChEBI" id="CHEBI:58210"/>
    </ligand>
</feature>
<dbReference type="PROSITE" id="PS51349">
    <property type="entry name" value="FMN_HYDROXY_ACID_DH_2"/>
    <property type="match status" value="1"/>
</dbReference>
<feature type="binding site" evidence="5">
    <location>
        <position position="249"/>
    </location>
    <ligand>
        <name>FMN</name>
        <dbReference type="ChEBI" id="CHEBI:58210"/>
    </ligand>
</feature>
<name>A0A8H5WW44_FUSHE</name>
<feature type="binding site" evidence="5">
    <location>
        <position position="212"/>
    </location>
    <ligand>
        <name>glyoxylate</name>
        <dbReference type="ChEBI" id="CHEBI:36655"/>
    </ligand>
</feature>
<dbReference type="PANTHER" id="PTHR10578:SF140">
    <property type="entry name" value="FMN HYDROXY ACID DEHYDROGENASE DOMAIN-CONTAINING PROTEIN"/>
    <property type="match status" value="1"/>
</dbReference>
<dbReference type="InterPro" id="IPR013785">
    <property type="entry name" value="Aldolase_TIM"/>
</dbReference>
<feature type="binding site" evidence="5">
    <location>
        <position position="175"/>
    </location>
    <ligand>
        <name>FMN</name>
        <dbReference type="ChEBI" id="CHEBI:58210"/>
    </ligand>
</feature>
<feature type="binding site" evidence="5">
    <location>
        <begin position="307"/>
        <end position="311"/>
    </location>
    <ligand>
        <name>FMN</name>
        <dbReference type="ChEBI" id="CHEBI:58210"/>
    </ligand>
</feature>
<evidence type="ECO:0000313" key="8">
    <source>
        <dbReference type="Proteomes" id="UP000567885"/>
    </source>
</evidence>
<keyword evidence="2" id="KW-0560">Oxidoreductase</keyword>
<feature type="binding site" evidence="5">
    <location>
        <position position="271"/>
    </location>
    <ligand>
        <name>FMN</name>
        <dbReference type="ChEBI" id="CHEBI:58210"/>
    </ligand>
</feature>
<evidence type="ECO:0000256" key="5">
    <source>
        <dbReference type="PIRSR" id="PIRSR000138-2"/>
    </source>
</evidence>
<gene>
    <name evidence="7" type="ORF">FHETE_3726</name>
</gene>
<dbReference type="EMBL" id="JAAGWQ010000060">
    <property type="protein sequence ID" value="KAF5672423.1"/>
    <property type="molecule type" value="Genomic_DNA"/>
</dbReference>